<evidence type="ECO:0000313" key="2">
    <source>
        <dbReference type="Proteomes" id="UP000000268"/>
    </source>
</evidence>
<dbReference type="Proteomes" id="UP000000268">
    <property type="component" value="Chromosome"/>
</dbReference>
<dbReference type="KEGG" id="amr:AM1_1951"/>
<organism evidence="1 2">
    <name type="scientific">Acaryochloris marina (strain MBIC 11017)</name>
    <dbReference type="NCBI Taxonomy" id="329726"/>
    <lineage>
        <taxon>Bacteria</taxon>
        <taxon>Bacillati</taxon>
        <taxon>Cyanobacteriota</taxon>
        <taxon>Cyanophyceae</taxon>
        <taxon>Acaryochloridales</taxon>
        <taxon>Acaryochloridaceae</taxon>
        <taxon>Acaryochloris</taxon>
    </lineage>
</organism>
<keyword evidence="2" id="KW-1185">Reference proteome</keyword>
<proteinExistence type="predicted"/>
<reference evidence="1 2" key="1">
    <citation type="journal article" date="2008" name="Proc. Natl. Acad. Sci. U.S.A.">
        <title>Niche adaptation and genome expansion in the chlorophyll d-producing cyanobacterium Acaryochloris marina.</title>
        <authorList>
            <person name="Swingley W.D."/>
            <person name="Chen M."/>
            <person name="Cheung P.C."/>
            <person name="Conrad A.L."/>
            <person name="Dejesa L.C."/>
            <person name="Hao J."/>
            <person name="Honchak B.M."/>
            <person name="Karbach L.E."/>
            <person name="Kurdoglu A."/>
            <person name="Lahiri S."/>
            <person name="Mastrian S.D."/>
            <person name="Miyashita H."/>
            <person name="Page L."/>
            <person name="Ramakrishna P."/>
            <person name="Satoh S."/>
            <person name="Sattley W.M."/>
            <person name="Shimada Y."/>
            <person name="Taylor H.L."/>
            <person name="Tomo T."/>
            <person name="Tsuchiya T."/>
            <person name="Wang Z.T."/>
            <person name="Raymond J."/>
            <person name="Mimuro M."/>
            <person name="Blankenship R.E."/>
            <person name="Touchman J.W."/>
        </authorList>
    </citation>
    <scope>NUCLEOTIDE SEQUENCE [LARGE SCALE GENOMIC DNA]</scope>
    <source>
        <strain evidence="2">MBIC 11017</strain>
    </source>
</reference>
<protein>
    <submittedName>
        <fullName evidence="1">Uncharacterized protein</fullName>
    </submittedName>
</protein>
<accession>B0CEK2</accession>
<name>B0CEK2_ACAM1</name>
<gene>
    <name evidence="1" type="ordered locus">AM1_1951</name>
</gene>
<sequence length="176" mass="21082">MIYPPESDQDLPGNHIGFWSAFNGNHLLLQEEWDNGNHEEILRRQQEEFSARLLESERKEKERLAHLGMMSLKQFRCEKFFSRWEEYMKPKIVVQKSRRLFRSTIDALIDLGDKPKKQHVHAHLKLLIEGFNVLQQQYRTLETSERDDICQHLSDLCYVLKLTDDPVILFEQWEDL</sequence>
<dbReference type="HOGENOM" id="CLU_1521963_0_0_3"/>
<dbReference type="EMBL" id="CP000828">
    <property type="protein sequence ID" value="ABW26968.1"/>
    <property type="molecule type" value="Genomic_DNA"/>
</dbReference>
<evidence type="ECO:0000313" key="1">
    <source>
        <dbReference type="EMBL" id="ABW26968.1"/>
    </source>
</evidence>
<dbReference type="AlphaFoldDB" id="B0CEK2"/>